<dbReference type="STRING" id="1367849.GCA_000518585_02014"/>
<protein>
    <submittedName>
        <fullName evidence="1">Uncharacterized protein</fullName>
    </submittedName>
</protein>
<geneLocation type="plasmid" evidence="2 4">
    <name>unnamed1</name>
</geneLocation>
<dbReference type="Proteomes" id="UP000826513">
    <property type="component" value="Plasmid unnamed1"/>
</dbReference>
<dbReference type="AlphaFoldDB" id="A0A4D7E3D0"/>
<geneLocation type="plasmid" evidence="3">
    <name>palcfbp5473</name>
</geneLocation>
<evidence type="ECO:0000313" key="1">
    <source>
        <dbReference type="EMBL" id="QCJ00667.1"/>
    </source>
</evidence>
<keyword evidence="1" id="KW-0614">Plasmid</keyword>
<dbReference type="OrthoDB" id="7306312at2"/>
<proteinExistence type="predicted"/>
<geneLocation type="plasmid" evidence="1">
    <name>pAlCFBP5473</name>
</geneLocation>
<dbReference type="EMBL" id="CP039693">
    <property type="protein sequence ID" value="QCJ00667.1"/>
    <property type="molecule type" value="Genomic_DNA"/>
</dbReference>
<keyword evidence="4" id="KW-1185">Reference proteome</keyword>
<reference evidence="1 3" key="1">
    <citation type="submission" date="2019-04" db="EMBL/GenBank/DDBJ databases">
        <title>Complete genome sequence of Agrobacterium larrymoorei CFBP5473.</title>
        <authorList>
            <person name="Haryono M."/>
            <person name="Chou L."/>
            <person name="Lin Y.-C."/>
            <person name="Lai E.-M."/>
            <person name="Kuo C.-H."/>
        </authorList>
    </citation>
    <scope>NUCLEOTIDE SEQUENCE [LARGE SCALE GENOMIC DNA]</scope>
    <source>
        <strain evidence="1 3">CFBP5473</strain>
        <plasmid evidence="3">palcfbp5473</plasmid>
        <plasmid evidence="1">pAlCFBP5473</plasmid>
    </source>
</reference>
<evidence type="ECO:0000313" key="4">
    <source>
        <dbReference type="Proteomes" id="UP000826513"/>
    </source>
</evidence>
<sequence length="202" mass="22644">MADSENSRTLPAITCRNPLQRAEWLLSNNFSDQEHRVPGLRDIVLTKWHAWHCAFQELTDLGRAQQKLESQLRSMLPPHQMVLSTDSGGPFATPSMHGSLDRSREDGNTCAHAAFLTERHNWAPIDESNGYRRAKHAEEHVSIIEEHLADELLRTPAMTTVAVAAKLHCLLARDSPSPDSDERPWPQIRSVLSDILAMNGVS</sequence>
<gene>
    <name evidence="1" type="ORF">CFBP5473_21960</name>
    <name evidence="2" type="ORF">J5285_24195</name>
</gene>
<dbReference type="EMBL" id="CP072170">
    <property type="protein sequence ID" value="QYA10664.1"/>
    <property type="molecule type" value="Genomic_DNA"/>
</dbReference>
<dbReference type="KEGG" id="alf:CFBP5473_21960"/>
<reference evidence="2 4" key="2">
    <citation type="submission" date="2021-03" db="EMBL/GenBank/DDBJ databases">
        <title>Rapid diversification of plasmids in a genus of pathogenic and nitrogen fixing bacteria.</title>
        <authorList>
            <person name="Weisberg A.J."/>
            <person name="Miller M."/>
            <person name="Ream W."/>
            <person name="Grunwald N.J."/>
            <person name="Chang J.H."/>
        </authorList>
    </citation>
    <scope>NUCLEOTIDE SEQUENCE [LARGE SCALE GENOMIC DNA]</scope>
    <source>
        <strain evidence="2 4">AF3.44</strain>
        <plasmid evidence="2 4">unnamed1</plasmid>
    </source>
</reference>
<dbReference type="RefSeq" id="WP_027674811.1">
    <property type="nucleotide sequence ID" value="NZ_CP039693.1"/>
</dbReference>
<dbReference type="Proteomes" id="UP000298545">
    <property type="component" value="Plasmid pAlCFBP5473"/>
</dbReference>
<name>A0A4D7E3D0_9HYPH</name>
<evidence type="ECO:0000313" key="3">
    <source>
        <dbReference type="Proteomes" id="UP000298545"/>
    </source>
</evidence>
<organism evidence="1 3">
    <name type="scientific">Agrobacterium larrymoorei</name>
    <dbReference type="NCBI Taxonomy" id="160699"/>
    <lineage>
        <taxon>Bacteria</taxon>
        <taxon>Pseudomonadati</taxon>
        <taxon>Pseudomonadota</taxon>
        <taxon>Alphaproteobacteria</taxon>
        <taxon>Hyphomicrobiales</taxon>
        <taxon>Rhizobiaceae</taxon>
        <taxon>Rhizobium/Agrobacterium group</taxon>
        <taxon>Agrobacterium</taxon>
    </lineage>
</organism>
<accession>A0A4D7E3D0</accession>
<evidence type="ECO:0000313" key="2">
    <source>
        <dbReference type="EMBL" id="QYA10664.1"/>
    </source>
</evidence>